<evidence type="ECO:0000313" key="4">
    <source>
        <dbReference type="Proteomes" id="UP000092666"/>
    </source>
</evidence>
<dbReference type="EMBL" id="KI669515">
    <property type="protein sequence ID" value="OCF30675.1"/>
    <property type="molecule type" value="Genomic_DNA"/>
</dbReference>
<dbReference type="Proteomes" id="UP000092666">
    <property type="component" value="Unassembled WGS sequence"/>
</dbReference>
<feature type="region of interest" description="Disordered" evidence="1">
    <location>
        <begin position="125"/>
        <end position="168"/>
    </location>
</feature>
<keyword evidence="2" id="KW-0732">Signal</keyword>
<evidence type="ECO:0000313" key="3">
    <source>
        <dbReference type="EMBL" id="OCF30675.1"/>
    </source>
</evidence>
<dbReference type="OrthoDB" id="2576419at2759"/>
<feature type="signal peptide" evidence="2">
    <location>
        <begin position="1"/>
        <end position="25"/>
    </location>
</feature>
<keyword evidence="4" id="KW-1185">Reference proteome</keyword>
<feature type="compositionally biased region" description="Low complexity" evidence="1">
    <location>
        <begin position="186"/>
        <end position="252"/>
    </location>
</feature>
<sequence length="301" mass="29202">MITPSASLAALAPVLSSLIAVCVRAQAPDSSSAAANFNPNDPSTWPQWITNDYNCVINCLSGFSDQVTTIPQPDMEKQAFSCASSNCKGDGTGNYYQTLYYIQLFYATGSIYEWADSAPDGYKHAAFLDTPPADPSEAESQTEAQQSASDVLATASEPWNPDATSSGIATGGAAVVSADGASASGAEAEADAAETTGSGAGSGAAPVQSSGGAVSSSGGASHASSSSVKGATPTSGTAGASGSAGAGKNSTAGGNGTDENGNGSSGALPAVLVGLGAGVHSLLGLGVGVVVAGFGGVWLGV</sequence>
<evidence type="ECO:0000256" key="1">
    <source>
        <dbReference type="SAM" id="MobiDB-lite"/>
    </source>
</evidence>
<feature type="region of interest" description="Disordered" evidence="1">
    <location>
        <begin position="186"/>
        <end position="261"/>
    </location>
</feature>
<organism evidence="3 4">
    <name type="scientific">Kwoniella heveanensis BCC8398</name>
    <dbReference type="NCBI Taxonomy" id="1296120"/>
    <lineage>
        <taxon>Eukaryota</taxon>
        <taxon>Fungi</taxon>
        <taxon>Dikarya</taxon>
        <taxon>Basidiomycota</taxon>
        <taxon>Agaricomycotina</taxon>
        <taxon>Tremellomycetes</taxon>
        <taxon>Tremellales</taxon>
        <taxon>Cryptococcaceae</taxon>
        <taxon>Kwoniella</taxon>
    </lineage>
</organism>
<reference evidence="3 4" key="1">
    <citation type="submission" date="2013-07" db="EMBL/GenBank/DDBJ databases">
        <title>The Genome Sequence of Cryptococcus heveanensis BCC8398.</title>
        <authorList>
            <consortium name="The Broad Institute Genome Sequencing Platform"/>
            <person name="Cuomo C."/>
            <person name="Litvintseva A."/>
            <person name="Chen Y."/>
            <person name="Heitman J."/>
            <person name="Sun S."/>
            <person name="Springer D."/>
            <person name="Dromer F."/>
            <person name="Young S.K."/>
            <person name="Zeng Q."/>
            <person name="Gargeya S."/>
            <person name="Fitzgerald M."/>
            <person name="Abouelleil A."/>
            <person name="Alvarado L."/>
            <person name="Berlin A.M."/>
            <person name="Chapman S.B."/>
            <person name="Dewar J."/>
            <person name="Goldberg J."/>
            <person name="Griggs A."/>
            <person name="Gujja S."/>
            <person name="Hansen M."/>
            <person name="Howarth C."/>
            <person name="Imamovic A."/>
            <person name="Larimer J."/>
            <person name="McCowan C."/>
            <person name="Murphy C."/>
            <person name="Pearson M."/>
            <person name="Priest M."/>
            <person name="Roberts A."/>
            <person name="Saif S."/>
            <person name="Shea T."/>
            <person name="Sykes S."/>
            <person name="Wortman J."/>
            <person name="Nusbaum C."/>
            <person name="Birren B."/>
        </authorList>
    </citation>
    <scope>NUCLEOTIDE SEQUENCE [LARGE SCALE GENOMIC DNA]</scope>
    <source>
        <strain evidence="3 4">BCC8398</strain>
    </source>
</reference>
<protein>
    <submittedName>
        <fullName evidence="3">Uncharacterized protein</fullName>
    </submittedName>
</protein>
<dbReference type="AlphaFoldDB" id="A0A1B9GI46"/>
<evidence type="ECO:0000256" key="2">
    <source>
        <dbReference type="SAM" id="SignalP"/>
    </source>
</evidence>
<feature type="chain" id="PRO_5008627071" evidence="2">
    <location>
        <begin position="26"/>
        <end position="301"/>
    </location>
</feature>
<proteinExistence type="predicted"/>
<name>A0A1B9GI46_9TREE</name>
<feature type="compositionally biased region" description="Polar residues" evidence="1">
    <location>
        <begin position="138"/>
        <end position="149"/>
    </location>
</feature>
<reference evidence="4" key="2">
    <citation type="submission" date="2013-12" db="EMBL/GenBank/DDBJ databases">
        <title>Evolution of pathogenesis and genome organization in the Tremellales.</title>
        <authorList>
            <person name="Cuomo C."/>
            <person name="Litvintseva A."/>
            <person name="Heitman J."/>
            <person name="Chen Y."/>
            <person name="Sun S."/>
            <person name="Springer D."/>
            <person name="Dromer F."/>
            <person name="Young S."/>
            <person name="Zeng Q."/>
            <person name="Chapman S."/>
            <person name="Gujja S."/>
            <person name="Saif S."/>
            <person name="Birren B."/>
        </authorList>
    </citation>
    <scope>NUCLEOTIDE SEQUENCE [LARGE SCALE GENOMIC DNA]</scope>
    <source>
        <strain evidence="4">BCC8398</strain>
    </source>
</reference>
<accession>A0A1B9GI46</accession>
<gene>
    <name evidence="3" type="ORF">I316_07639</name>
</gene>